<name>A0A5C6NZS5_9TELE</name>
<feature type="compositionally biased region" description="Polar residues" evidence="1">
    <location>
        <begin position="40"/>
        <end position="49"/>
    </location>
</feature>
<feature type="region of interest" description="Disordered" evidence="1">
    <location>
        <begin position="32"/>
        <end position="53"/>
    </location>
</feature>
<sequence length="307" mass="32190">MRDSESKLEKSDLLVSEKAGFVLTVKKTQQVVGGKEVREQTGQLGSRSLGTGVKGRVVAAGGQAHIRSSAGASGGRLPGGSGLGAAGQRAAHRQAPGQPAAPNQSDPQAEQQAQRTETGGAPIPGRLHPLDVWDVWVTQIAGRPNVCGGQQCCSGWALAPGTNRCIKHPVQVGCGKRASVRVGQGSLQPSGPFYILALTQVRLGATLSSAERNPMAGKLTASPPARTVACSRPHTCVCRSGFQGSRCEEVTPEQVYIRDGAGLRRVQPGINVFQRDQQRRRAPENAADATKAQTPRPTTTRQPVHAA</sequence>
<feature type="compositionally biased region" description="Gly residues" evidence="1">
    <location>
        <begin position="72"/>
        <end position="85"/>
    </location>
</feature>
<dbReference type="AlphaFoldDB" id="A0A5C6NZS5"/>
<comment type="caution">
    <text evidence="2">The sequence shown here is derived from an EMBL/GenBank/DDBJ whole genome shotgun (WGS) entry which is preliminary data.</text>
</comment>
<gene>
    <name evidence="2" type="ORF">D4764_16G0006860</name>
</gene>
<protein>
    <recommendedName>
        <fullName evidence="4">EGF-like domain-containing protein</fullName>
    </recommendedName>
</protein>
<feature type="region of interest" description="Disordered" evidence="1">
    <location>
        <begin position="67"/>
        <end position="125"/>
    </location>
</feature>
<evidence type="ECO:0000313" key="3">
    <source>
        <dbReference type="Proteomes" id="UP000324091"/>
    </source>
</evidence>
<reference evidence="2 3" key="1">
    <citation type="submission" date="2019-04" db="EMBL/GenBank/DDBJ databases">
        <title>Chromosome genome assembly for Takifugu flavidus.</title>
        <authorList>
            <person name="Xiao S."/>
        </authorList>
    </citation>
    <scope>NUCLEOTIDE SEQUENCE [LARGE SCALE GENOMIC DNA]</scope>
    <source>
        <strain evidence="2">HTHZ2018</strain>
        <tissue evidence="2">Muscle</tissue>
    </source>
</reference>
<accession>A0A5C6NZS5</accession>
<dbReference type="EMBL" id="RHFK02000008">
    <property type="protein sequence ID" value="TWW72189.1"/>
    <property type="molecule type" value="Genomic_DNA"/>
</dbReference>
<evidence type="ECO:0000256" key="1">
    <source>
        <dbReference type="SAM" id="MobiDB-lite"/>
    </source>
</evidence>
<evidence type="ECO:0000313" key="2">
    <source>
        <dbReference type="EMBL" id="TWW72189.1"/>
    </source>
</evidence>
<proteinExistence type="predicted"/>
<feature type="region of interest" description="Disordered" evidence="1">
    <location>
        <begin position="268"/>
        <end position="307"/>
    </location>
</feature>
<dbReference type="Proteomes" id="UP000324091">
    <property type="component" value="Chromosome 16"/>
</dbReference>
<feature type="compositionally biased region" description="Low complexity" evidence="1">
    <location>
        <begin position="293"/>
        <end position="307"/>
    </location>
</feature>
<organism evidence="2 3">
    <name type="scientific">Takifugu flavidus</name>
    <name type="common">sansaifugu</name>
    <dbReference type="NCBI Taxonomy" id="433684"/>
    <lineage>
        <taxon>Eukaryota</taxon>
        <taxon>Metazoa</taxon>
        <taxon>Chordata</taxon>
        <taxon>Craniata</taxon>
        <taxon>Vertebrata</taxon>
        <taxon>Euteleostomi</taxon>
        <taxon>Actinopterygii</taxon>
        <taxon>Neopterygii</taxon>
        <taxon>Teleostei</taxon>
        <taxon>Neoteleostei</taxon>
        <taxon>Acanthomorphata</taxon>
        <taxon>Eupercaria</taxon>
        <taxon>Tetraodontiformes</taxon>
        <taxon>Tetradontoidea</taxon>
        <taxon>Tetraodontidae</taxon>
        <taxon>Takifugu</taxon>
    </lineage>
</organism>
<evidence type="ECO:0008006" key="4">
    <source>
        <dbReference type="Google" id="ProtNLM"/>
    </source>
</evidence>
<feature type="compositionally biased region" description="Low complexity" evidence="1">
    <location>
        <begin position="86"/>
        <end position="102"/>
    </location>
</feature>
<feature type="compositionally biased region" description="Polar residues" evidence="1">
    <location>
        <begin position="103"/>
        <end position="117"/>
    </location>
</feature>
<keyword evidence="3" id="KW-1185">Reference proteome</keyword>